<feature type="coiled-coil region" evidence="1">
    <location>
        <begin position="112"/>
        <end position="139"/>
    </location>
</feature>
<dbReference type="PANTHER" id="PTHR30535">
    <property type="entry name" value="VITAMIN B12-BINDING PROTEIN"/>
    <property type="match status" value="1"/>
</dbReference>
<dbReference type="EMBL" id="PUGF01000022">
    <property type="protein sequence ID" value="PRC91533.1"/>
    <property type="molecule type" value="Genomic_DNA"/>
</dbReference>
<dbReference type="GO" id="GO:0071281">
    <property type="term" value="P:cellular response to iron ion"/>
    <property type="evidence" value="ECO:0007669"/>
    <property type="project" value="TreeGrafter"/>
</dbReference>
<evidence type="ECO:0000313" key="3">
    <source>
        <dbReference type="EMBL" id="PRC91533.1"/>
    </source>
</evidence>
<name>A0A2S9GUZ5_9BURK</name>
<accession>A0A2S9GUZ5</accession>
<dbReference type="InterPro" id="IPR050902">
    <property type="entry name" value="ABC_Transporter_SBP"/>
</dbReference>
<keyword evidence="4" id="KW-1185">Reference proteome</keyword>
<dbReference type="Pfam" id="PF01497">
    <property type="entry name" value="Peripla_BP_2"/>
    <property type="match status" value="1"/>
</dbReference>
<evidence type="ECO:0000256" key="1">
    <source>
        <dbReference type="SAM" id="Coils"/>
    </source>
</evidence>
<comment type="caution">
    <text evidence="3">The sequence shown here is derived from an EMBL/GenBank/DDBJ whole genome shotgun (WGS) entry which is preliminary data.</text>
</comment>
<dbReference type="PROSITE" id="PS50983">
    <property type="entry name" value="FE_B12_PBP"/>
    <property type="match status" value="1"/>
</dbReference>
<keyword evidence="1" id="KW-0175">Coiled coil</keyword>
<dbReference type="AlphaFoldDB" id="A0A2S9GUZ5"/>
<sequence>MSHYHRIACLCTESVETLYALGAEDCIAGISGFTVRPPRAREEKPKISGFSSSKLERILAVNPDLVIGFCNLQADICRDLAHAGVEVHLFNQRTVAGILHMIGVLAALVQRQEAGQQLIADLQMQIDQARAQAAQWTRRPVIYFEEWNDPLMSGIGWASEVITIAGGVDAFPELALHASAKQRIIADPDEVVRRAPDIIIGSWCGKKFQAESLCARPGWAEIPAVKNKMIFEIKSPDILSPGPSVIYQGLRQISSFVERWQGLELA</sequence>
<dbReference type="OrthoDB" id="9775594at2"/>
<dbReference type="Gene3D" id="3.40.50.1980">
    <property type="entry name" value="Nitrogenase molybdenum iron protein domain"/>
    <property type="match status" value="2"/>
</dbReference>
<evidence type="ECO:0000313" key="4">
    <source>
        <dbReference type="Proteomes" id="UP000237839"/>
    </source>
</evidence>
<gene>
    <name evidence="3" type="ORF">S2091_3811</name>
</gene>
<evidence type="ECO:0000259" key="2">
    <source>
        <dbReference type="PROSITE" id="PS50983"/>
    </source>
</evidence>
<dbReference type="InterPro" id="IPR002491">
    <property type="entry name" value="ABC_transptr_periplasmic_BD"/>
</dbReference>
<proteinExistence type="predicted"/>
<dbReference type="SUPFAM" id="SSF53807">
    <property type="entry name" value="Helical backbone' metal receptor"/>
    <property type="match status" value="1"/>
</dbReference>
<dbReference type="Proteomes" id="UP000237839">
    <property type="component" value="Unassembled WGS sequence"/>
</dbReference>
<protein>
    <submittedName>
        <fullName evidence="3">Periplasmic binding protein</fullName>
    </submittedName>
</protein>
<dbReference type="RefSeq" id="WP_105533555.1">
    <property type="nucleotide sequence ID" value="NZ_PUGF01000022.1"/>
</dbReference>
<organism evidence="3 4">
    <name type="scientific">Solimicrobium silvestre</name>
    <dbReference type="NCBI Taxonomy" id="2099400"/>
    <lineage>
        <taxon>Bacteria</taxon>
        <taxon>Pseudomonadati</taxon>
        <taxon>Pseudomonadota</taxon>
        <taxon>Betaproteobacteria</taxon>
        <taxon>Burkholderiales</taxon>
        <taxon>Oxalobacteraceae</taxon>
        <taxon>Solimicrobium</taxon>
    </lineage>
</organism>
<feature type="domain" description="Fe/B12 periplasmic-binding" evidence="2">
    <location>
        <begin position="6"/>
        <end position="261"/>
    </location>
</feature>
<dbReference type="PANTHER" id="PTHR30535:SF34">
    <property type="entry name" value="MOLYBDATE-BINDING PROTEIN MOLA"/>
    <property type="match status" value="1"/>
</dbReference>
<reference evidence="3 4" key="1">
    <citation type="submission" date="2018-02" db="EMBL/GenBank/DDBJ databases">
        <title>Solimicrobium silvestre gen. nov., sp. nov., isolated from alpine forest soil.</title>
        <authorList>
            <person name="Margesin R."/>
            <person name="Albuquerque L."/>
            <person name="Zhang D.-C."/>
            <person name="Froufe H.J.C."/>
            <person name="Severino R."/>
            <person name="Roxo I."/>
            <person name="Egas C."/>
            <person name="Da Costa M.S."/>
        </authorList>
    </citation>
    <scope>NUCLEOTIDE SEQUENCE [LARGE SCALE GENOMIC DNA]</scope>
    <source>
        <strain evidence="3 4">S20-91</strain>
    </source>
</reference>